<sequence length="86" mass="9163">MPSVDATEASKGRCSAEANFSRSTSPGPAALSSQLQVSRDSGFILVALVHGYSASSVRDGASLFTRIWDIPFSQQMEKEAPEQQGE</sequence>
<gene>
    <name evidence="2" type="ORF">J1605_013419</name>
</gene>
<comment type="caution">
    <text evidence="2">The sequence shown here is derived from an EMBL/GenBank/DDBJ whole genome shotgun (WGS) entry which is preliminary data.</text>
</comment>
<keyword evidence="3" id="KW-1185">Reference proteome</keyword>
<evidence type="ECO:0000256" key="1">
    <source>
        <dbReference type="SAM" id="MobiDB-lite"/>
    </source>
</evidence>
<evidence type="ECO:0000313" key="3">
    <source>
        <dbReference type="Proteomes" id="UP001159641"/>
    </source>
</evidence>
<dbReference type="Proteomes" id="UP001159641">
    <property type="component" value="Unassembled WGS sequence"/>
</dbReference>
<protein>
    <submittedName>
        <fullName evidence="2">Uncharacterized protein</fullName>
    </submittedName>
</protein>
<reference evidence="2 3" key="1">
    <citation type="submission" date="2022-11" db="EMBL/GenBank/DDBJ databases">
        <title>Whole genome sequence of Eschrichtius robustus ER-17-0199.</title>
        <authorList>
            <person name="Bruniche-Olsen A."/>
            <person name="Black A.N."/>
            <person name="Fields C.J."/>
            <person name="Walden K."/>
            <person name="Dewoody J.A."/>
        </authorList>
    </citation>
    <scope>NUCLEOTIDE SEQUENCE [LARGE SCALE GENOMIC DNA]</scope>
    <source>
        <strain evidence="2">ER-17-0199</strain>
        <tissue evidence="2">Blubber</tissue>
    </source>
</reference>
<dbReference type="AlphaFoldDB" id="A0AB34GEX7"/>
<evidence type="ECO:0000313" key="2">
    <source>
        <dbReference type="EMBL" id="KAJ8778742.1"/>
    </source>
</evidence>
<accession>A0AB34GEX7</accession>
<feature type="region of interest" description="Disordered" evidence="1">
    <location>
        <begin position="1"/>
        <end position="33"/>
    </location>
</feature>
<proteinExistence type="predicted"/>
<feature type="compositionally biased region" description="Polar residues" evidence="1">
    <location>
        <begin position="18"/>
        <end position="33"/>
    </location>
</feature>
<dbReference type="EMBL" id="JAIQCJ010002240">
    <property type="protein sequence ID" value="KAJ8778742.1"/>
    <property type="molecule type" value="Genomic_DNA"/>
</dbReference>
<organism evidence="2 3">
    <name type="scientific">Eschrichtius robustus</name>
    <name type="common">California gray whale</name>
    <name type="synonym">Eschrichtius gibbosus</name>
    <dbReference type="NCBI Taxonomy" id="9764"/>
    <lineage>
        <taxon>Eukaryota</taxon>
        <taxon>Metazoa</taxon>
        <taxon>Chordata</taxon>
        <taxon>Craniata</taxon>
        <taxon>Vertebrata</taxon>
        <taxon>Euteleostomi</taxon>
        <taxon>Mammalia</taxon>
        <taxon>Eutheria</taxon>
        <taxon>Laurasiatheria</taxon>
        <taxon>Artiodactyla</taxon>
        <taxon>Whippomorpha</taxon>
        <taxon>Cetacea</taxon>
        <taxon>Mysticeti</taxon>
        <taxon>Eschrichtiidae</taxon>
        <taxon>Eschrichtius</taxon>
    </lineage>
</organism>
<name>A0AB34GEX7_ESCRO</name>